<accession>A0AA39IQR5</accession>
<dbReference type="Proteomes" id="UP001175271">
    <property type="component" value="Unassembled WGS sequence"/>
</dbReference>
<dbReference type="EMBL" id="JAUCMV010000001">
    <property type="protein sequence ID" value="KAK0428100.1"/>
    <property type="molecule type" value="Genomic_DNA"/>
</dbReference>
<sequence>MLAAWQRADVRADDGDTNTIKGKSDAAASTPPKQTDEEGLVGGPPTKNSNSNHESDSEEREALMIGKRKEGVNDGELLPPKGDTRLERKESAGAKVRKGERDDRLVVVPSASPPSRRRTVRGAIVSCELTSTDALATNLRRVVTEHPIELPTLEIVDRSTDQRPTVEDTSIEVSVHFGTKNVTSPNSRRVRIVQPSDVVQDDIRTTEELD</sequence>
<dbReference type="AlphaFoldDB" id="A0AA39IQR5"/>
<feature type="compositionally biased region" description="Basic and acidic residues" evidence="1">
    <location>
        <begin position="82"/>
        <end position="102"/>
    </location>
</feature>
<evidence type="ECO:0000313" key="3">
    <source>
        <dbReference type="Proteomes" id="UP001175271"/>
    </source>
</evidence>
<evidence type="ECO:0000313" key="2">
    <source>
        <dbReference type="EMBL" id="KAK0428100.1"/>
    </source>
</evidence>
<reference evidence="2" key="1">
    <citation type="submission" date="2023-06" db="EMBL/GenBank/DDBJ databases">
        <title>Genomic analysis of the entomopathogenic nematode Steinernema hermaphroditum.</title>
        <authorList>
            <person name="Schwarz E.M."/>
            <person name="Heppert J.K."/>
            <person name="Baniya A."/>
            <person name="Schwartz H.T."/>
            <person name="Tan C.-H."/>
            <person name="Antoshechkin I."/>
            <person name="Sternberg P.W."/>
            <person name="Goodrich-Blair H."/>
            <person name="Dillman A.R."/>
        </authorList>
    </citation>
    <scope>NUCLEOTIDE SEQUENCE</scope>
    <source>
        <strain evidence="2">PS9179</strain>
        <tissue evidence="2">Whole animal</tissue>
    </source>
</reference>
<comment type="caution">
    <text evidence="2">The sequence shown here is derived from an EMBL/GenBank/DDBJ whole genome shotgun (WGS) entry which is preliminary data.</text>
</comment>
<proteinExistence type="predicted"/>
<gene>
    <name evidence="2" type="ORF">QR680_010604</name>
</gene>
<evidence type="ECO:0000256" key="1">
    <source>
        <dbReference type="SAM" id="MobiDB-lite"/>
    </source>
</evidence>
<name>A0AA39IQR5_9BILA</name>
<keyword evidence="3" id="KW-1185">Reference proteome</keyword>
<organism evidence="2 3">
    <name type="scientific">Steinernema hermaphroditum</name>
    <dbReference type="NCBI Taxonomy" id="289476"/>
    <lineage>
        <taxon>Eukaryota</taxon>
        <taxon>Metazoa</taxon>
        <taxon>Ecdysozoa</taxon>
        <taxon>Nematoda</taxon>
        <taxon>Chromadorea</taxon>
        <taxon>Rhabditida</taxon>
        <taxon>Tylenchina</taxon>
        <taxon>Panagrolaimomorpha</taxon>
        <taxon>Strongyloidoidea</taxon>
        <taxon>Steinernematidae</taxon>
        <taxon>Steinernema</taxon>
    </lineage>
</organism>
<feature type="region of interest" description="Disordered" evidence="1">
    <location>
        <begin position="1"/>
        <end position="102"/>
    </location>
</feature>
<protein>
    <submittedName>
        <fullName evidence="2">Uncharacterized protein</fullName>
    </submittedName>
</protein>